<dbReference type="Pfam" id="PF05485">
    <property type="entry name" value="THAP"/>
    <property type="match status" value="1"/>
</dbReference>
<dbReference type="PANTHER" id="PTHR46927">
    <property type="entry name" value="AGAP005574-PA"/>
    <property type="match status" value="1"/>
</dbReference>
<keyword evidence="8" id="KW-1185">Reference proteome</keyword>
<evidence type="ECO:0000256" key="5">
    <source>
        <dbReference type="PROSITE-ProRule" id="PRU00309"/>
    </source>
</evidence>
<evidence type="ECO:0000313" key="8">
    <source>
        <dbReference type="Proteomes" id="UP000472277"/>
    </source>
</evidence>
<accession>A0A673Z320</accession>
<dbReference type="InterPro" id="IPR052224">
    <property type="entry name" value="THAP_domain_protein"/>
</dbReference>
<keyword evidence="4 5" id="KW-0238">DNA-binding</keyword>
<evidence type="ECO:0000256" key="4">
    <source>
        <dbReference type="ARBA" id="ARBA00023125"/>
    </source>
</evidence>
<dbReference type="GO" id="GO:0003677">
    <property type="term" value="F:DNA binding"/>
    <property type="evidence" value="ECO:0007669"/>
    <property type="project" value="UniProtKB-UniRule"/>
</dbReference>
<reference evidence="7" key="1">
    <citation type="submission" date="2025-08" db="UniProtKB">
        <authorList>
            <consortium name="Ensembl"/>
        </authorList>
    </citation>
    <scope>IDENTIFICATION</scope>
</reference>
<keyword evidence="2 5" id="KW-0863">Zinc-finger</keyword>
<dbReference type="PROSITE" id="PS50950">
    <property type="entry name" value="ZF_THAP"/>
    <property type="match status" value="1"/>
</dbReference>
<feature type="domain" description="THAP-type" evidence="6">
    <location>
        <begin position="1"/>
        <end position="88"/>
    </location>
</feature>
<reference evidence="7" key="2">
    <citation type="submission" date="2025-09" db="UniProtKB">
        <authorList>
            <consortium name="Ensembl"/>
        </authorList>
    </citation>
    <scope>IDENTIFICATION</scope>
</reference>
<evidence type="ECO:0000256" key="2">
    <source>
        <dbReference type="ARBA" id="ARBA00022771"/>
    </source>
</evidence>
<dbReference type="Proteomes" id="UP000472277">
    <property type="component" value="Chromosome 28"/>
</dbReference>
<keyword evidence="1" id="KW-0479">Metal-binding</keyword>
<evidence type="ECO:0000313" key="7">
    <source>
        <dbReference type="Ensembl" id="ENSSTUP00000040980.1"/>
    </source>
</evidence>
<sequence>MPRKCVVSGCSNTHKDGVTTHLWPKDDKLALKWDRFVRLTRVDWIKGTTATTVCGAHFTPEDFDGYKQWKAGFGTRLRLKACAVPTMHVKTANRVTLMLRPARSISSQRCTIGLRSGD</sequence>
<dbReference type="SMART" id="SM00980">
    <property type="entry name" value="THAP"/>
    <property type="match status" value="1"/>
</dbReference>
<dbReference type="SMART" id="SM00692">
    <property type="entry name" value="DM3"/>
    <property type="match status" value="1"/>
</dbReference>
<dbReference type="AlphaFoldDB" id="A0A673Z320"/>
<keyword evidence="3" id="KW-0862">Zinc</keyword>
<evidence type="ECO:0000259" key="6">
    <source>
        <dbReference type="PROSITE" id="PS50950"/>
    </source>
</evidence>
<dbReference type="GeneTree" id="ENSGT00990000205866"/>
<name>A0A673Z320_SALTR</name>
<evidence type="ECO:0000256" key="1">
    <source>
        <dbReference type="ARBA" id="ARBA00022723"/>
    </source>
</evidence>
<protein>
    <recommendedName>
        <fullName evidence="6">THAP-type domain-containing protein</fullName>
    </recommendedName>
</protein>
<dbReference type="GO" id="GO:0008270">
    <property type="term" value="F:zinc ion binding"/>
    <property type="evidence" value="ECO:0007669"/>
    <property type="project" value="UniProtKB-KW"/>
</dbReference>
<evidence type="ECO:0000256" key="3">
    <source>
        <dbReference type="ARBA" id="ARBA00022833"/>
    </source>
</evidence>
<proteinExistence type="predicted"/>
<organism evidence="7 8">
    <name type="scientific">Salmo trutta</name>
    <name type="common">Brown trout</name>
    <dbReference type="NCBI Taxonomy" id="8032"/>
    <lineage>
        <taxon>Eukaryota</taxon>
        <taxon>Metazoa</taxon>
        <taxon>Chordata</taxon>
        <taxon>Craniata</taxon>
        <taxon>Vertebrata</taxon>
        <taxon>Euteleostomi</taxon>
        <taxon>Actinopterygii</taxon>
        <taxon>Neopterygii</taxon>
        <taxon>Teleostei</taxon>
        <taxon>Protacanthopterygii</taxon>
        <taxon>Salmoniformes</taxon>
        <taxon>Salmonidae</taxon>
        <taxon>Salmoninae</taxon>
        <taxon>Salmo</taxon>
    </lineage>
</organism>
<dbReference type="SUPFAM" id="SSF57716">
    <property type="entry name" value="Glucocorticoid receptor-like (DNA-binding domain)"/>
    <property type="match status" value="1"/>
</dbReference>
<dbReference type="OMA" id="RTREHWK"/>
<dbReference type="Ensembl" id="ENSSTUT00000042819.1">
    <property type="protein sequence ID" value="ENSSTUP00000040980.1"/>
    <property type="gene ID" value="ENSSTUG00000017390.1"/>
</dbReference>
<dbReference type="InterPro" id="IPR006612">
    <property type="entry name" value="THAP_Znf"/>
</dbReference>
<dbReference type="InParanoid" id="A0A673Z320"/>
<dbReference type="PANTHER" id="PTHR46927:SF3">
    <property type="entry name" value="THAP-TYPE DOMAIN-CONTAINING PROTEIN"/>
    <property type="match status" value="1"/>
</dbReference>